<comment type="function">
    <text evidence="7">Required for the formation of a threonylcarbamoyl group on adenosine at position 37 (t(6)A37) in tRNAs that read codons beginning with adenine. Is involved in the transfer of the threonylcarbamoyl moiety of threonylcarbamoyl-AMP (TC-AMP) to the N6 group of A37, together with TsaE and TsaB. TsaD likely plays a direct catalytic role in this reaction.</text>
</comment>
<dbReference type="InterPro" id="IPR043129">
    <property type="entry name" value="ATPase_NBD"/>
</dbReference>
<dbReference type="CDD" id="cd24133">
    <property type="entry name" value="ASKHA_NBD_TsaD_bac"/>
    <property type="match status" value="1"/>
</dbReference>
<evidence type="ECO:0000256" key="7">
    <source>
        <dbReference type="HAMAP-Rule" id="MF_01445"/>
    </source>
</evidence>
<dbReference type="GO" id="GO:0061711">
    <property type="term" value="F:tRNA N(6)-L-threonylcarbamoyladenine synthase activity"/>
    <property type="evidence" value="ECO:0007669"/>
    <property type="project" value="UniProtKB-EC"/>
</dbReference>
<accession>A0A1G7R2E5</accession>
<dbReference type="InterPro" id="IPR017860">
    <property type="entry name" value="Peptidase_M22_CS"/>
</dbReference>
<comment type="subcellular location">
    <subcellularLocation>
        <location evidence="7">Cytoplasm</location>
    </subcellularLocation>
</comment>
<dbReference type="PANTHER" id="PTHR11735:SF6">
    <property type="entry name" value="TRNA N6-ADENOSINE THREONYLCARBAMOYLTRANSFERASE, MITOCHONDRIAL"/>
    <property type="match status" value="1"/>
</dbReference>
<feature type="binding site" evidence="7">
    <location>
        <position position="174"/>
    </location>
    <ligand>
        <name>substrate</name>
    </ligand>
</feature>
<comment type="similarity">
    <text evidence="7">Belongs to the KAE1 / TsaD family.</text>
</comment>
<dbReference type="PANTHER" id="PTHR11735">
    <property type="entry name" value="TRNA N6-ADENOSINE THREONYLCARBAMOYLTRANSFERASE"/>
    <property type="match status" value="1"/>
</dbReference>
<protein>
    <recommendedName>
        <fullName evidence="7">tRNA N6-adenosine threonylcarbamoyltransferase</fullName>
        <ecNumber evidence="7">2.3.1.234</ecNumber>
    </recommendedName>
    <alternativeName>
        <fullName evidence="7">N6-L-threonylcarbamoyladenine synthase</fullName>
        <shortName evidence="7">t(6)A synthase</shortName>
    </alternativeName>
    <alternativeName>
        <fullName evidence="7">t(6)A37 threonylcarbamoyladenosine biosynthesis protein TsaD</fullName>
    </alternativeName>
    <alternativeName>
        <fullName evidence="7">tRNA threonylcarbamoyladenosine biosynthesis protein TsaD</fullName>
    </alternativeName>
</protein>
<dbReference type="AlphaFoldDB" id="A0A1G7R2E5"/>
<reference evidence="9 10" key="1">
    <citation type="submission" date="2016-10" db="EMBL/GenBank/DDBJ databases">
        <authorList>
            <person name="de Groot N.N."/>
        </authorList>
    </citation>
    <scope>NUCLEOTIDE SEQUENCE [LARGE SCALE GENOMIC DNA]</scope>
    <source>
        <strain evidence="9 10">GAS232</strain>
    </source>
</reference>
<dbReference type="GO" id="GO:0005506">
    <property type="term" value="F:iron ion binding"/>
    <property type="evidence" value="ECO:0007669"/>
    <property type="project" value="UniProtKB-UniRule"/>
</dbReference>
<dbReference type="Proteomes" id="UP000182427">
    <property type="component" value="Chromosome I"/>
</dbReference>
<feature type="binding site" evidence="7">
    <location>
        <position position="114"/>
    </location>
    <ligand>
        <name>Fe cation</name>
        <dbReference type="ChEBI" id="CHEBI:24875"/>
    </ligand>
</feature>
<dbReference type="InterPro" id="IPR000905">
    <property type="entry name" value="Gcp-like_dom"/>
</dbReference>
<organism evidence="9 10">
    <name type="scientific">Terriglobus roseus</name>
    <dbReference type="NCBI Taxonomy" id="392734"/>
    <lineage>
        <taxon>Bacteria</taxon>
        <taxon>Pseudomonadati</taxon>
        <taxon>Acidobacteriota</taxon>
        <taxon>Terriglobia</taxon>
        <taxon>Terriglobales</taxon>
        <taxon>Acidobacteriaceae</taxon>
        <taxon>Terriglobus</taxon>
    </lineage>
</organism>
<keyword evidence="2 7" id="KW-0819">tRNA processing</keyword>
<proteinExistence type="inferred from homology"/>
<keyword evidence="10" id="KW-1185">Reference proteome</keyword>
<keyword evidence="5 7" id="KW-0012">Acyltransferase</keyword>
<keyword evidence="4 7" id="KW-0408">Iron</keyword>
<dbReference type="InterPro" id="IPR017861">
    <property type="entry name" value="KAE1/TsaD"/>
</dbReference>
<evidence type="ECO:0000256" key="6">
    <source>
        <dbReference type="ARBA" id="ARBA00048117"/>
    </source>
</evidence>
<evidence type="ECO:0000256" key="5">
    <source>
        <dbReference type="ARBA" id="ARBA00023315"/>
    </source>
</evidence>
<dbReference type="GO" id="GO:0005737">
    <property type="term" value="C:cytoplasm"/>
    <property type="evidence" value="ECO:0007669"/>
    <property type="project" value="UniProtKB-SubCell"/>
</dbReference>
<dbReference type="NCBIfam" id="TIGR00329">
    <property type="entry name" value="gcp_kae1"/>
    <property type="match status" value="1"/>
</dbReference>
<evidence type="ECO:0000256" key="1">
    <source>
        <dbReference type="ARBA" id="ARBA00022679"/>
    </source>
</evidence>
<feature type="binding site" evidence="7">
    <location>
        <position position="118"/>
    </location>
    <ligand>
        <name>Fe cation</name>
        <dbReference type="ChEBI" id="CHEBI:24875"/>
    </ligand>
</feature>
<dbReference type="SUPFAM" id="SSF53067">
    <property type="entry name" value="Actin-like ATPase domain"/>
    <property type="match status" value="1"/>
</dbReference>
<dbReference type="EC" id="2.3.1.234" evidence="7"/>
<name>A0A1G7R2E5_9BACT</name>
<keyword evidence="3 7" id="KW-0479">Metal-binding</keyword>
<feature type="binding site" evidence="7">
    <location>
        <position position="187"/>
    </location>
    <ligand>
        <name>substrate</name>
    </ligand>
</feature>
<comment type="cofactor">
    <cofactor evidence="7">
        <name>Fe(2+)</name>
        <dbReference type="ChEBI" id="CHEBI:29033"/>
    </cofactor>
    <text evidence="7">Binds 1 Fe(2+) ion per subunit.</text>
</comment>
<gene>
    <name evidence="7" type="primary">tsaD</name>
    <name evidence="9" type="ORF">SAMN05444167_4076</name>
</gene>
<dbReference type="PRINTS" id="PR00789">
    <property type="entry name" value="OSIALOPTASE"/>
</dbReference>
<dbReference type="FunFam" id="3.30.420.40:FF:000012">
    <property type="entry name" value="tRNA N6-adenosine threonylcarbamoyltransferase"/>
    <property type="match status" value="1"/>
</dbReference>
<evidence type="ECO:0000313" key="10">
    <source>
        <dbReference type="Proteomes" id="UP000182427"/>
    </source>
</evidence>
<keyword evidence="1 7" id="KW-0808">Transferase</keyword>
<feature type="binding site" evidence="7">
    <location>
        <position position="191"/>
    </location>
    <ligand>
        <name>substrate</name>
    </ligand>
</feature>
<dbReference type="OrthoDB" id="9806197at2"/>
<dbReference type="HAMAP" id="MF_01445">
    <property type="entry name" value="TsaD"/>
    <property type="match status" value="1"/>
</dbReference>
<feature type="binding site" evidence="7">
    <location>
        <position position="309"/>
    </location>
    <ligand>
        <name>substrate</name>
    </ligand>
</feature>
<dbReference type="Pfam" id="PF00814">
    <property type="entry name" value="TsaD"/>
    <property type="match status" value="1"/>
</dbReference>
<evidence type="ECO:0000313" key="9">
    <source>
        <dbReference type="EMBL" id="SDG04309.1"/>
    </source>
</evidence>
<dbReference type="EMBL" id="LT629690">
    <property type="protein sequence ID" value="SDG04309.1"/>
    <property type="molecule type" value="Genomic_DNA"/>
</dbReference>
<comment type="catalytic activity">
    <reaction evidence="6 7">
        <text>L-threonylcarbamoyladenylate + adenosine(37) in tRNA = N(6)-L-threonylcarbamoyladenosine(37) in tRNA + AMP + H(+)</text>
        <dbReference type="Rhea" id="RHEA:37059"/>
        <dbReference type="Rhea" id="RHEA-COMP:10162"/>
        <dbReference type="Rhea" id="RHEA-COMP:10163"/>
        <dbReference type="ChEBI" id="CHEBI:15378"/>
        <dbReference type="ChEBI" id="CHEBI:73682"/>
        <dbReference type="ChEBI" id="CHEBI:74411"/>
        <dbReference type="ChEBI" id="CHEBI:74418"/>
        <dbReference type="ChEBI" id="CHEBI:456215"/>
        <dbReference type="EC" id="2.3.1.234"/>
    </reaction>
</comment>
<evidence type="ECO:0000256" key="4">
    <source>
        <dbReference type="ARBA" id="ARBA00023004"/>
    </source>
</evidence>
<dbReference type="NCBIfam" id="TIGR03723">
    <property type="entry name" value="T6A_TsaD_YgjD"/>
    <property type="match status" value="1"/>
</dbReference>
<dbReference type="Gene3D" id="3.30.420.40">
    <property type="match status" value="2"/>
</dbReference>
<keyword evidence="7" id="KW-0963">Cytoplasm</keyword>
<evidence type="ECO:0000256" key="2">
    <source>
        <dbReference type="ARBA" id="ARBA00022694"/>
    </source>
</evidence>
<evidence type="ECO:0000256" key="3">
    <source>
        <dbReference type="ARBA" id="ARBA00022723"/>
    </source>
</evidence>
<dbReference type="GO" id="GO:0002949">
    <property type="term" value="P:tRNA threonylcarbamoyladenosine modification"/>
    <property type="evidence" value="ECO:0007669"/>
    <property type="project" value="UniProtKB-UniRule"/>
</dbReference>
<feature type="binding site" evidence="7">
    <location>
        <position position="337"/>
    </location>
    <ligand>
        <name>Fe cation</name>
        <dbReference type="ChEBI" id="CHEBI:24875"/>
    </ligand>
</feature>
<sequence>MGKGLILGIESSCDETAAAVVRAGSDVLSNVVATQMQMHALYGGVVPELASREHLRNIVPVVRESLRQAGIEAKDVDAVAVTAGPGLAGALLVGISYAKAYAYALGKPLIAVNHLEGHIHAVLMEQGGESAESTLALVVSGGHTHLYLAALEDGVWRYRNVGRTVDDAAGEAYDKVAKLLGLGYPGGPWIDRLSAFGNPKAVPFRFVEINRGTAEQPSFDFSFSGIKTAVLRYIETHGMKAAIEERRATLEKIDSPTLDDVRALCNAETLDLIASFQAAVVGNLIRQTMAAAQHFGAKRIVVSGGVAANKELRTRFETEAGKRALTARFPAAAMSTDNAAMIAAAAWPKFAQGEFAGPALNATPQLRLG</sequence>
<dbReference type="InterPro" id="IPR022450">
    <property type="entry name" value="TsaD"/>
</dbReference>
<feature type="domain" description="Gcp-like" evidence="8">
    <location>
        <begin position="27"/>
        <end position="343"/>
    </location>
</feature>
<dbReference type="PROSITE" id="PS01016">
    <property type="entry name" value="GLYCOPROTEASE"/>
    <property type="match status" value="1"/>
</dbReference>
<evidence type="ECO:0000259" key="8">
    <source>
        <dbReference type="Pfam" id="PF00814"/>
    </source>
</evidence>
<feature type="binding site" evidence="7">
    <location>
        <begin position="138"/>
        <end position="142"/>
    </location>
    <ligand>
        <name>substrate</name>
    </ligand>
</feature>
<dbReference type="RefSeq" id="WP_083346762.1">
    <property type="nucleotide sequence ID" value="NZ_LT629690.1"/>
</dbReference>